<evidence type="ECO:0000313" key="1">
    <source>
        <dbReference type="EMBL" id="KAH3720287.1"/>
    </source>
</evidence>
<dbReference type="Proteomes" id="UP000828390">
    <property type="component" value="Unassembled WGS sequence"/>
</dbReference>
<keyword evidence="2" id="KW-1185">Reference proteome</keyword>
<name>A0A9D4HIU6_DREPO</name>
<reference evidence="1" key="2">
    <citation type="submission" date="2020-11" db="EMBL/GenBank/DDBJ databases">
        <authorList>
            <person name="McCartney M.A."/>
            <person name="Auch B."/>
            <person name="Kono T."/>
            <person name="Mallez S."/>
            <person name="Becker A."/>
            <person name="Gohl D.M."/>
            <person name="Silverstein K.A.T."/>
            <person name="Koren S."/>
            <person name="Bechman K.B."/>
            <person name="Herman A."/>
            <person name="Abrahante J.E."/>
            <person name="Garbe J."/>
        </authorList>
    </citation>
    <scope>NUCLEOTIDE SEQUENCE</scope>
    <source>
        <strain evidence="1">Duluth1</strain>
        <tissue evidence="1">Whole animal</tissue>
    </source>
</reference>
<comment type="caution">
    <text evidence="1">The sequence shown here is derived from an EMBL/GenBank/DDBJ whole genome shotgun (WGS) entry which is preliminary data.</text>
</comment>
<accession>A0A9D4HIU6</accession>
<evidence type="ECO:0000313" key="2">
    <source>
        <dbReference type="Proteomes" id="UP000828390"/>
    </source>
</evidence>
<reference evidence="1" key="1">
    <citation type="journal article" date="2019" name="bioRxiv">
        <title>The Genome of the Zebra Mussel, Dreissena polymorpha: A Resource for Invasive Species Research.</title>
        <authorList>
            <person name="McCartney M.A."/>
            <person name="Auch B."/>
            <person name="Kono T."/>
            <person name="Mallez S."/>
            <person name="Zhang Y."/>
            <person name="Obille A."/>
            <person name="Becker A."/>
            <person name="Abrahante J.E."/>
            <person name="Garbe J."/>
            <person name="Badalamenti J.P."/>
            <person name="Herman A."/>
            <person name="Mangelson H."/>
            <person name="Liachko I."/>
            <person name="Sullivan S."/>
            <person name="Sone E.D."/>
            <person name="Koren S."/>
            <person name="Silverstein K.A.T."/>
            <person name="Beckman K.B."/>
            <person name="Gohl D.M."/>
        </authorList>
    </citation>
    <scope>NUCLEOTIDE SEQUENCE</scope>
    <source>
        <strain evidence="1">Duluth1</strain>
        <tissue evidence="1">Whole animal</tissue>
    </source>
</reference>
<dbReference type="AlphaFoldDB" id="A0A9D4HIU6"/>
<organism evidence="1 2">
    <name type="scientific">Dreissena polymorpha</name>
    <name type="common">Zebra mussel</name>
    <name type="synonym">Mytilus polymorpha</name>
    <dbReference type="NCBI Taxonomy" id="45954"/>
    <lineage>
        <taxon>Eukaryota</taxon>
        <taxon>Metazoa</taxon>
        <taxon>Spiralia</taxon>
        <taxon>Lophotrochozoa</taxon>
        <taxon>Mollusca</taxon>
        <taxon>Bivalvia</taxon>
        <taxon>Autobranchia</taxon>
        <taxon>Heteroconchia</taxon>
        <taxon>Euheterodonta</taxon>
        <taxon>Imparidentia</taxon>
        <taxon>Neoheterodontei</taxon>
        <taxon>Myida</taxon>
        <taxon>Dreissenoidea</taxon>
        <taxon>Dreissenidae</taxon>
        <taxon>Dreissena</taxon>
    </lineage>
</organism>
<protein>
    <submittedName>
        <fullName evidence="1">Uncharacterized protein</fullName>
    </submittedName>
</protein>
<sequence>MELPWVNSIAMCRVLYCLHIMPRNLTDIRPKSQTYLPPMDTDFEEKALVAEISFKGHDKVQLTVPQTSSIRHLFTNTKSLATIFFRDSPRPRVMFMLTFGSAGSGTSINAHFDGINNILAHWGSAYRLEQVAFTGLAGAEHVNIPSIIG</sequence>
<proteinExistence type="predicted"/>
<gene>
    <name evidence="1" type="ORF">DPMN_063184</name>
</gene>
<dbReference type="EMBL" id="JAIWYP010000013">
    <property type="protein sequence ID" value="KAH3720287.1"/>
    <property type="molecule type" value="Genomic_DNA"/>
</dbReference>